<feature type="region of interest" description="Disordered" evidence="1">
    <location>
        <begin position="664"/>
        <end position="725"/>
    </location>
</feature>
<feature type="region of interest" description="Disordered" evidence="1">
    <location>
        <begin position="1260"/>
        <end position="1318"/>
    </location>
</feature>
<feature type="region of interest" description="Disordered" evidence="1">
    <location>
        <begin position="1507"/>
        <end position="1703"/>
    </location>
</feature>
<feature type="region of interest" description="Disordered" evidence="1">
    <location>
        <begin position="579"/>
        <end position="599"/>
    </location>
</feature>
<name>A0A6I8V177_DROPS</name>
<organism evidence="2 3">
    <name type="scientific">Drosophila pseudoobscura pseudoobscura</name>
    <name type="common">Fruit fly</name>
    <dbReference type="NCBI Taxonomy" id="46245"/>
    <lineage>
        <taxon>Eukaryota</taxon>
        <taxon>Metazoa</taxon>
        <taxon>Ecdysozoa</taxon>
        <taxon>Arthropoda</taxon>
        <taxon>Hexapoda</taxon>
        <taxon>Insecta</taxon>
        <taxon>Pterygota</taxon>
        <taxon>Neoptera</taxon>
        <taxon>Endopterygota</taxon>
        <taxon>Diptera</taxon>
        <taxon>Brachycera</taxon>
        <taxon>Muscomorpha</taxon>
        <taxon>Ephydroidea</taxon>
        <taxon>Drosophilidae</taxon>
        <taxon>Drosophila</taxon>
        <taxon>Sophophora</taxon>
    </lineage>
</organism>
<evidence type="ECO:0000313" key="3">
    <source>
        <dbReference type="RefSeq" id="XP_002134749.3"/>
    </source>
</evidence>
<feature type="compositionally biased region" description="Basic and acidic residues" evidence="1">
    <location>
        <begin position="517"/>
        <end position="526"/>
    </location>
</feature>
<feature type="region of interest" description="Disordered" evidence="1">
    <location>
        <begin position="1036"/>
        <end position="1094"/>
    </location>
</feature>
<feature type="region of interest" description="Disordered" evidence="1">
    <location>
        <begin position="1450"/>
        <end position="1472"/>
    </location>
</feature>
<feature type="compositionally biased region" description="Basic and acidic residues" evidence="1">
    <location>
        <begin position="859"/>
        <end position="876"/>
    </location>
</feature>
<dbReference type="RefSeq" id="XP_002134749.3">
    <property type="nucleotide sequence ID" value="XM_002134713.3"/>
</dbReference>
<dbReference type="Proteomes" id="UP000001819">
    <property type="component" value="Chromosome X"/>
</dbReference>
<keyword evidence="2" id="KW-1185">Reference proteome</keyword>
<feature type="compositionally biased region" description="Basic and acidic residues" evidence="1">
    <location>
        <begin position="1274"/>
        <end position="1283"/>
    </location>
</feature>
<dbReference type="ExpressionAtlas" id="A0A6I8V177">
    <property type="expression patterns" value="baseline"/>
</dbReference>
<feature type="compositionally biased region" description="Basic and acidic residues" evidence="1">
    <location>
        <begin position="1049"/>
        <end position="1058"/>
    </location>
</feature>
<feature type="compositionally biased region" description="Polar residues" evidence="1">
    <location>
        <begin position="1074"/>
        <end position="1088"/>
    </location>
</feature>
<feature type="region of interest" description="Disordered" evidence="1">
    <location>
        <begin position="1740"/>
        <end position="1782"/>
    </location>
</feature>
<feature type="compositionally biased region" description="Polar residues" evidence="1">
    <location>
        <begin position="704"/>
        <end position="720"/>
    </location>
</feature>
<feature type="region of interest" description="Disordered" evidence="1">
    <location>
        <begin position="740"/>
        <end position="797"/>
    </location>
</feature>
<gene>
    <name evidence="3" type="primary">LOC6900354</name>
</gene>
<feature type="region of interest" description="Disordered" evidence="1">
    <location>
        <begin position="966"/>
        <end position="1020"/>
    </location>
</feature>
<protein>
    <submittedName>
        <fullName evidence="3">Uncharacterized protein</fullName>
    </submittedName>
</protein>
<feature type="region of interest" description="Disordered" evidence="1">
    <location>
        <begin position="430"/>
        <end position="527"/>
    </location>
</feature>
<feature type="region of interest" description="Disordered" evidence="1">
    <location>
        <begin position="897"/>
        <end position="933"/>
    </location>
</feature>
<sequence>MERNHKKGGRILVERQQRLSMQNGNCFYIRNTQTQVREVLFRTADNLGVDRGSLIKVPDRETQARERQHMTQLNRRIKYEIDQLKFLRRNIIQNPVEYKASESYMELHDKEFSAEESSDEGQSCDTGDQRIIQTLSCTTVLHTNKRCKRAEGGCNYIPRQRNKCRDLEPRSVHQCDYGNSSGCVACFAGAQQHFQDDNNDACCTLQPSVESYMELHDKEFSAEESSDESQSCDTGDQRIIQTLSCTTVSHTNKRYKRAEGGCNYIPRQRNKCRDLEPRSVYQCDYGNSSRCIAYFADAQQQFQDDSNYACCRLRPSVPIPVVPSPCCQYQPSWACVLPAPFNPRTTTDLNTEDFCRSWCACVMPDRAQKLKHRSHRASEDPSRSKSRSSSKGSRAVDEKIRSKLKKSGAAIDTSSLDQYNVESHEKLLKVTMRKESKSKSSTRRRGSKSQAVVGKLKTEGKEIDEQADNTTKGQKFFEYMDKYENENENGEAGSEQGKAGEGSQLESNPTYTRIPHIKREPGESKYNEIAFTPDKNKETACLDSCPAVNCKPPQSAYEERGVCDKEKCVCAGQKDKTEAEYKYQHPAQDDGREPKSGEELVCLDSCPGGTFKPPKSAYDEGVPISTTDKIAERGEAVSHKEKCPCVTQEVQTDDEFVKKETRLTQTDLKLQEEQLTQTDPQGSQHEGPAQTDMGGSRLDMLTKNDLQGSQQESVPISTPDETGERGRAVCQKEKCACVSQEAQTDGEYTNERPVQDDGRDPRAEQKGLLDSCPRVTGKTPQSAYDDEVSISTSDKRVERSKAVCRNKKCTSAAQEFQPDGEYTYQRPAQDDGRDPRAGQKGVCADSCPGVTGKPPESAYDERDQMSTSDKRAERGKAVCSNKKCACLLKEVLGDGKFTGQLPAQEDRSESRSGQKGGVPGVTGKPPQSAYDDQVSIFTPDKTVERDRAVCQKKKCGCVAQEFQTDGEYTNQRPAQDNGRDPRAEQKGVFLDSCPRVTGKSPQSAYDDEVSISTSDKRVERSKVVCRNKKCTSAAQEFQPDGEYTYQRPAQDDGRDPRAGQKRVCVDSCPGVTGKPSQSAYDDQVSISTSDKRVERSKAVCHNKKCTSAAQEFQPDGEYTYQRPAQDDGRDPRAGQKRVCVDSCPGVTGMPSQSAYDDEVLISTSDKRVERSKVVCRNKKCTSAAQEFQPDGEYTYQRPAQDDGRDPRAGQKRVCVDSCPGVTGKPSQSAYDDQVSISTSDKRVERSKAVYHNKKCTSAAQEFQPDGEYTYQRPAQDDGRDPRAGQKRVCVDSCPGVTGKPSQSAYDDQVSISTSDKRVERSKAVCHNKKCTSAAQEFQPDGEYTYQRPALDDGRDPRAGQKRVCVDSCPGVTGKPLQSAYDDQVSISTSDKRVERSKAVCHNKKCTSAAQEFQPDGENTYQRPAQDDGRDPRAGQKRVCVDSCPAGTCKPLQSAYDERDQISTSNKRVEKDRVRRNLKCDCRAQEVQNDEELSKKVTRLTQTDLKALEEQVTQTDPQGSQQETVPQTDVQGSQHDGITQADLQGSQHERLDQNDLQENQYEGLVQTEPEINHEIGSGKSAISGVAVSKAEQFSTWSPNDDKDVQDVQTASQKEKKQNQRQDSPSALSRKIYSAQSPSSQKYMKYISRGSLTEQSEQDADAEHRSNSRRYPAKQCQCKPVSSGPSQQTQVLEEPKEQQYLVDDEDIPVGTACPLKKSSPFCDPLPPAAKCDLHPAGCYCDTNQPKVEKPKTSGRVKHTERSRKSSPTNNKSQQKGPDNTKQYQQYESTYQYSYGRSEDAENVDSSGTGTTSNNMDNEPSKVLNKKHVQAHGCDTDCSGRSLSGCNISIDSYLGPQATSSRRINYQYSNGSTYNPPNQSLVPRLPALCQLSGAFNCATADNDACKQVVPIYVCEKRTRSVTFEDECGKVRAMRNIADNIRSRIDWERIVKTRMSQSDCDTDSTSQSNAAFGRMYSTEDNNGGYSCRSSNSAATEITCMGSEYQTVYGEDFSNNEDDFGLPQFAHCPCLLRTYVSLASICTNDSRSILQEDEEQKE</sequence>
<feature type="compositionally biased region" description="Basic and acidic residues" evidence="1">
    <location>
        <begin position="1349"/>
        <end position="1358"/>
    </location>
</feature>
<feature type="compositionally biased region" description="Polar residues" evidence="1">
    <location>
        <begin position="1801"/>
        <end position="1815"/>
    </location>
</feature>
<feature type="compositionally biased region" description="Polar residues" evidence="1">
    <location>
        <begin position="1763"/>
        <end position="1779"/>
    </location>
</feature>
<feature type="region of interest" description="Disordered" evidence="1">
    <location>
        <begin position="1111"/>
        <end position="1158"/>
    </location>
</feature>
<feature type="compositionally biased region" description="Polar residues" evidence="1">
    <location>
        <begin position="1510"/>
        <end position="1545"/>
    </location>
</feature>
<feature type="compositionally biased region" description="Basic and acidic residues" evidence="1">
    <location>
        <begin position="1124"/>
        <end position="1133"/>
    </location>
</feature>
<feature type="compositionally biased region" description="Basic and acidic residues" evidence="1">
    <location>
        <begin position="749"/>
        <end position="767"/>
    </location>
</feature>
<dbReference type="KEGG" id="dpo:6900354"/>
<accession>A0A6I8V177</accession>
<feature type="region of interest" description="Disordered" evidence="1">
    <location>
        <begin position="1336"/>
        <end position="1438"/>
    </location>
</feature>
<feature type="region of interest" description="Disordered" evidence="1">
    <location>
        <begin position="370"/>
        <end position="408"/>
    </location>
</feature>
<feature type="compositionally biased region" description="Basic and acidic residues" evidence="1">
    <location>
        <begin position="1424"/>
        <end position="1433"/>
    </location>
</feature>
<feature type="compositionally biased region" description="Polar residues" evidence="1">
    <location>
        <begin position="1299"/>
        <end position="1313"/>
    </location>
</feature>
<reference evidence="3" key="1">
    <citation type="submission" date="2025-08" db="UniProtKB">
        <authorList>
            <consortium name="RefSeq"/>
        </authorList>
    </citation>
    <scope>IDENTIFICATION</scope>
    <source>
        <strain evidence="3">MV-25-SWS-2005</strain>
        <tissue evidence="3">Whole body</tissue>
    </source>
</reference>
<feature type="compositionally biased region" description="Basic and acidic residues" evidence="1">
    <location>
        <begin position="1744"/>
        <end position="1761"/>
    </location>
</feature>
<feature type="compositionally biased region" description="Basic and acidic residues" evidence="1">
    <location>
        <begin position="579"/>
        <end position="598"/>
    </location>
</feature>
<feature type="compositionally biased region" description="Polar residues" evidence="1">
    <location>
        <begin position="1405"/>
        <end position="1422"/>
    </location>
</feature>
<dbReference type="InParanoid" id="A0A6I8V177"/>
<proteinExistence type="predicted"/>
<feature type="region of interest" description="Disordered" evidence="1">
    <location>
        <begin position="1794"/>
        <end position="1816"/>
    </location>
</feature>
<feature type="compositionally biased region" description="Basic and acidic residues" evidence="1">
    <location>
        <begin position="828"/>
        <end position="837"/>
    </location>
</feature>
<evidence type="ECO:0000256" key="1">
    <source>
        <dbReference type="SAM" id="MobiDB-lite"/>
    </source>
</evidence>
<evidence type="ECO:0000313" key="2">
    <source>
        <dbReference type="Proteomes" id="UP000001819"/>
    </source>
</evidence>
<feature type="compositionally biased region" description="Basic and acidic residues" evidence="1">
    <location>
        <begin position="1455"/>
        <end position="1472"/>
    </location>
</feature>
<feature type="region of interest" description="Disordered" evidence="1">
    <location>
        <begin position="1186"/>
        <end position="1243"/>
    </location>
</feature>
<feature type="region of interest" description="Disordered" evidence="1">
    <location>
        <begin position="809"/>
        <end position="877"/>
    </location>
</feature>
<feature type="compositionally biased region" description="Polar residues" evidence="1">
    <location>
        <begin position="664"/>
        <end position="684"/>
    </location>
</feature>
<feature type="compositionally biased region" description="Polar residues" evidence="1">
    <location>
        <begin position="1224"/>
        <end position="1238"/>
    </location>
</feature>
<feature type="compositionally biased region" description="Basic and acidic residues" evidence="1">
    <location>
        <begin position="1199"/>
        <end position="1208"/>
    </location>
</feature>